<dbReference type="InterPro" id="IPR027417">
    <property type="entry name" value="P-loop_NTPase"/>
</dbReference>
<dbReference type="AlphaFoldDB" id="A0A1S9TD45"/>
<evidence type="ECO:0000313" key="1">
    <source>
        <dbReference type="EMBL" id="OOR07649.1"/>
    </source>
</evidence>
<organism evidence="1 2">
    <name type="scientific">Bacillus cereus</name>
    <dbReference type="NCBI Taxonomy" id="1396"/>
    <lineage>
        <taxon>Bacteria</taxon>
        <taxon>Bacillati</taxon>
        <taxon>Bacillota</taxon>
        <taxon>Bacilli</taxon>
        <taxon>Bacillales</taxon>
        <taxon>Bacillaceae</taxon>
        <taxon>Bacillus</taxon>
        <taxon>Bacillus cereus group</taxon>
    </lineage>
</organism>
<dbReference type="SUPFAM" id="SSF52540">
    <property type="entry name" value="P-loop containing nucleoside triphosphate hydrolases"/>
    <property type="match status" value="1"/>
</dbReference>
<dbReference type="Pfam" id="PF12846">
    <property type="entry name" value="AAA_10"/>
    <property type="match status" value="1"/>
</dbReference>
<gene>
    <name evidence="1" type="ORF">BW897_30100</name>
</gene>
<dbReference type="Proteomes" id="UP000190906">
    <property type="component" value="Unassembled WGS sequence"/>
</dbReference>
<protein>
    <submittedName>
        <fullName evidence="1">Recombinase RmuC</fullName>
    </submittedName>
</protein>
<dbReference type="PIRSF" id="PIRSF015040">
    <property type="entry name" value="ATPase_SAG2001_prd"/>
    <property type="match status" value="1"/>
</dbReference>
<name>A0A1S9TD45_BACCE</name>
<dbReference type="PANTHER" id="PTHR30121:SF6">
    <property type="entry name" value="SLR6007 PROTEIN"/>
    <property type="match status" value="1"/>
</dbReference>
<accession>A0A1S9TD45</accession>
<dbReference type="RefSeq" id="WP_078205692.1">
    <property type="nucleotide sequence ID" value="NZ_MUAJ01000065.1"/>
</dbReference>
<dbReference type="InterPro" id="IPR051162">
    <property type="entry name" value="T4SS_component"/>
</dbReference>
<reference evidence="1 2" key="1">
    <citation type="submission" date="2017-01" db="EMBL/GenBank/DDBJ databases">
        <title>Bacillus cereus isolates.</title>
        <authorList>
            <person name="Beno S.M."/>
        </authorList>
    </citation>
    <scope>NUCLEOTIDE SEQUENCE [LARGE SCALE GENOMIC DNA]</scope>
    <source>
        <strain evidence="1 2">FSL H8-0485</strain>
    </source>
</reference>
<dbReference type="InterPro" id="IPR016628">
    <property type="entry name" value="ATPase_SAG2001_prd"/>
</dbReference>
<comment type="caution">
    <text evidence="1">The sequence shown here is derived from an EMBL/GenBank/DDBJ whole genome shotgun (WGS) entry which is preliminary data.</text>
</comment>
<evidence type="ECO:0000313" key="2">
    <source>
        <dbReference type="Proteomes" id="UP000190906"/>
    </source>
</evidence>
<dbReference type="Gene3D" id="3.40.50.300">
    <property type="entry name" value="P-loop containing nucleotide triphosphate hydrolases"/>
    <property type="match status" value="2"/>
</dbReference>
<sequence length="862" mass="98425">MLALNSVSEFPIDHVEDNLCFCPDQRVWSIYEVEGFEYEHQSDRMKKTYFSNQKSLFTQLESDFHLLVIPKVTDSDAIIDEHIARLKGPLSNTAKVLFEKVKLYLQQSSVSKENTEYHFFLLVQLNQDRKEKQVKNPVIETSKFARKFIKGFTETPFRAMGIEESDLLEEEINDYKEAEDGIYNQLLGAFRFVRRATPPVTRFLIEHNFTRGMTAPETVKDWNIGSKISWVDENGETKTATRPDREAILRLTECEVDEEPGRCIRLQRRNAEGDLEESYVSFLAVSDMDPQSHFPGREWIYRIQSHSLKFPVEVSIRAHHMENVSVLKGLQNSERELNDQRHQAALGGTVDRTVDRKAAGVKLMQDVFQTTGAPGFEMSVLFAVYAQDQKTLAHRVKKLITEYRKMKIQLVNPYGDQMAYFYEFFPGAKRYNKDFKIYAEPGVLAQGMFGATTQIGDNQGFYIGRTVKLNRPVFIRPDLAAKALENLNNEFDSLSVMIAGMTGKGKSFLMNILLYWIVMSDGLAFCVDPKGDRSEWPKLLPGFKKNKDQLEVWTLGQSERDKGCLDPFRVSATKEDAMSLSLEVLTYLTGVTLENSKYDFLWTAIQRVAKKEEPCLSLVKDELFEMKQDGELIQEELALLTELVTRLNTIENSPLANLLFGKPGQDYRALDLERALQVLQIQHLSLPPLEQTVLSITDKLSESVLTALTAFGKSLMLSTDRKKFKVYIQDEAKNVMRNREGAKLSDEIIRKGRYHNTGLYLGTQNASDFNSANKEIANVGMKFSYCLKNDAEAKEMLGYYNLPVTDANIRMLQNLKRGHCLFQDIYGRTAVIKVDPVFKELAEAFDSSTKTAEEREQELAGA</sequence>
<dbReference type="EMBL" id="MUAJ01000065">
    <property type="protein sequence ID" value="OOR07649.1"/>
    <property type="molecule type" value="Genomic_DNA"/>
</dbReference>
<proteinExistence type="predicted"/>
<dbReference type="PANTHER" id="PTHR30121">
    <property type="entry name" value="UNCHARACTERIZED PROTEIN YJGR-RELATED"/>
    <property type="match status" value="1"/>
</dbReference>